<dbReference type="EMBL" id="KZ819636">
    <property type="protein sequence ID" value="PWN90847.1"/>
    <property type="molecule type" value="Genomic_DNA"/>
</dbReference>
<dbReference type="InterPro" id="IPR036188">
    <property type="entry name" value="FAD/NAD-bd_sf"/>
</dbReference>
<dbReference type="OrthoDB" id="498204at2759"/>
<reference evidence="2 3" key="1">
    <citation type="journal article" date="2018" name="Mol. Biol. Evol.">
        <title>Broad Genomic Sampling Reveals a Smut Pathogenic Ancestry of the Fungal Clade Ustilaginomycotina.</title>
        <authorList>
            <person name="Kijpornyongpan T."/>
            <person name="Mondo S.J."/>
            <person name="Barry K."/>
            <person name="Sandor L."/>
            <person name="Lee J."/>
            <person name="Lipzen A."/>
            <person name="Pangilinan J."/>
            <person name="LaButti K."/>
            <person name="Hainaut M."/>
            <person name="Henrissat B."/>
            <person name="Grigoriev I.V."/>
            <person name="Spatafora J.W."/>
            <person name="Aime M.C."/>
        </authorList>
    </citation>
    <scope>NUCLEOTIDE SEQUENCE [LARGE SCALE GENOMIC DNA]</scope>
    <source>
        <strain evidence="2 3">MCA 4198</strain>
    </source>
</reference>
<dbReference type="AlphaFoldDB" id="A0A316YN98"/>
<accession>A0A316YN98</accession>
<keyword evidence="3" id="KW-1185">Reference proteome</keyword>
<evidence type="ECO:0000313" key="2">
    <source>
        <dbReference type="EMBL" id="PWN90847.1"/>
    </source>
</evidence>
<proteinExistence type="predicted"/>
<dbReference type="Gene3D" id="3.30.9.10">
    <property type="entry name" value="D-Amino Acid Oxidase, subunit A, domain 2"/>
    <property type="match status" value="1"/>
</dbReference>
<dbReference type="PANTHER" id="PTHR13847:SF185">
    <property type="entry name" value="FAD DEPENDENT OXIDOREDUCTASE SUPERFAMILY (AFU_ORTHOLOGUE AFUA_3G02360)"/>
    <property type="match status" value="1"/>
</dbReference>
<evidence type="ECO:0000259" key="1">
    <source>
        <dbReference type="Pfam" id="PF01266"/>
    </source>
</evidence>
<evidence type="ECO:0000313" key="3">
    <source>
        <dbReference type="Proteomes" id="UP000245768"/>
    </source>
</evidence>
<dbReference type="GO" id="GO:0005770">
    <property type="term" value="C:late endosome"/>
    <property type="evidence" value="ECO:0007669"/>
    <property type="project" value="TreeGrafter"/>
</dbReference>
<dbReference type="RefSeq" id="XP_025378045.1">
    <property type="nucleotide sequence ID" value="XM_025521848.1"/>
</dbReference>
<dbReference type="Pfam" id="PF01266">
    <property type="entry name" value="DAO"/>
    <property type="match status" value="1"/>
</dbReference>
<dbReference type="GO" id="GO:0042147">
    <property type="term" value="P:retrograde transport, endosome to Golgi"/>
    <property type="evidence" value="ECO:0007669"/>
    <property type="project" value="TreeGrafter"/>
</dbReference>
<dbReference type="STRING" id="215250.A0A316YN98"/>
<feature type="domain" description="FAD dependent oxidoreductase" evidence="1">
    <location>
        <begin position="1"/>
        <end position="331"/>
    </location>
</feature>
<dbReference type="PANTHER" id="PTHR13847">
    <property type="entry name" value="SARCOSINE DEHYDROGENASE-RELATED"/>
    <property type="match status" value="1"/>
</dbReference>
<dbReference type="GeneID" id="37043764"/>
<dbReference type="SUPFAM" id="SSF51971">
    <property type="entry name" value="Nucleotide-binding domain"/>
    <property type="match status" value="1"/>
</dbReference>
<dbReference type="Gene3D" id="3.50.50.60">
    <property type="entry name" value="FAD/NAD(P)-binding domain"/>
    <property type="match status" value="1"/>
</dbReference>
<dbReference type="InterPro" id="IPR006076">
    <property type="entry name" value="FAD-dep_OxRdtase"/>
</dbReference>
<name>A0A316YN98_9BASI</name>
<organism evidence="2 3">
    <name type="scientific">Acaromyces ingoldii</name>
    <dbReference type="NCBI Taxonomy" id="215250"/>
    <lineage>
        <taxon>Eukaryota</taxon>
        <taxon>Fungi</taxon>
        <taxon>Dikarya</taxon>
        <taxon>Basidiomycota</taxon>
        <taxon>Ustilaginomycotina</taxon>
        <taxon>Exobasidiomycetes</taxon>
        <taxon>Exobasidiales</taxon>
        <taxon>Cryptobasidiaceae</taxon>
        <taxon>Acaromyces</taxon>
    </lineage>
</organism>
<dbReference type="InParanoid" id="A0A316YN98"/>
<sequence length="349" mass="36688">MGLCTAYYLAKSGRCQEIVLIEEGEVAGGASGRAAGFLARDWHGAPTRSLGKLSYELHEEVARELDGPARYGYRKVASLSMHVATGLGDGSSHSHSSSWVDANNVSDVSAIEEAQGGGTAQLHPRLFCQVLLQECLSLGVQLRRARAESVDGNHKVRMSNGETIKSDAVVLCCGPWTGRVAKELWEIDVDIRDLAGHSLVIRTAGPIPPVAIFASLSSKHATATPELFSRPDGTVYIAGENTGAPLPPGTASVETAEASLDRLLAACKLISPALASGTVVERALCYRPVTSRGYPYLCSLSDSGLPGCYICAGHGPWGISLSLGSGKVMSEIILDGHASSADVPYLQKS</sequence>
<gene>
    <name evidence="2" type="ORF">FA10DRAFT_267280</name>
</gene>
<protein>
    <submittedName>
        <fullName evidence="2">FAD dependent oxidoreductase</fullName>
    </submittedName>
</protein>
<dbReference type="GO" id="GO:0005829">
    <property type="term" value="C:cytosol"/>
    <property type="evidence" value="ECO:0007669"/>
    <property type="project" value="GOC"/>
</dbReference>
<dbReference type="Proteomes" id="UP000245768">
    <property type="component" value="Unassembled WGS sequence"/>
</dbReference>